<dbReference type="GO" id="GO:0009968">
    <property type="term" value="P:negative regulation of signal transduction"/>
    <property type="evidence" value="ECO:0007669"/>
    <property type="project" value="UniProtKB-KW"/>
</dbReference>
<dbReference type="OrthoDB" id="6270897at2759"/>
<dbReference type="Pfam" id="PF07525">
    <property type="entry name" value="SOCS_box"/>
    <property type="match status" value="1"/>
</dbReference>
<gene>
    <name evidence="9" type="ORF">APICC_05104</name>
</gene>
<evidence type="ECO:0000259" key="7">
    <source>
        <dbReference type="PROSITE" id="PS50001"/>
    </source>
</evidence>
<reference evidence="9 10" key="1">
    <citation type="submission" date="2014-07" db="EMBL/GenBank/DDBJ databases">
        <title>Genomic and transcriptomic analysis on Apis cerana provide comprehensive insights into honey bee biology.</title>
        <authorList>
            <person name="Diao Q."/>
            <person name="Sun L."/>
            <person name="Zheng H."/>
            <person name="Zheng H."/>
            <person name="Xu S."/>
            <person name="Wang S."/>
            <person name="Zeng Z."/>
            <person name="Hu F."/>
            <person name="Su S."/>
            <person name="Wu J."/>
        </authorList>
    </citation>
    <scope>NUCLEOTIDE SEQUENCE [LARGE SCALE GENOMIC DNA]</scope>
    <source>
        <tissue evidence="9">Pupae without intestine</tissue>
    </source>
</reference>
<dbReference type="SUPFAM" id="SSF55550">
    <property type="entry name" value="SH2 domain"/>
    <property type="match status" value="1"/>
</dbReference>
<name>A0A2A3EMD7_APICC</name>
<feature type="region of interest" description="Disordered" evidence="6">
    <location>
        <begin position="95"/>
        <end position="123"/>
    </location>
</feature>
<dbReference type="Proteomes" id="UP000242457">
    <property type="component" value="Unassembled WGS sequence"/>
</dbReference>
<dbReference type="InterPro" id="IPR035865">
    <property type="entry name" value="SOCS6_SH2"/>
</dbReference>
<dbReference type="Pfam" id="PF00017">
    <property type="entry name" value="SH2"/>
    <property type="match status" value="1"/>
</dbReference>
<keyword evidence="3" id="KW-0833">Ubl conjugation pathway</keyword>
<dbReference type="PROSITE" id="PS50225">
    <property type="entry name" value="SOCS"/>
    <property type="match status" value="1"/>
</dbReference>
<dbReference type="STRING" id="94128.A0A2A3EMD7"/>
<evidence type="ECO:0000256" key="5">
    <source>
        <dbReference type="PROSITE-ProRule" id="PRU00191"/>
    </source>
</evidence>
<keyword evidence="4 5" id="KW-0727">SH2 domain</keyword>
<evidence type="ECO:0000256" key="4">
    <source>
        <dbReference type="ARBA" id="ARBA00022999"/>
    </source>
</evidence>
<dbReference type="InterPro" id="IPR036036">
    <property type="entry name" value="SOCS_box-like_dom_sf"/>
</dbReference>
<dbReference type="SMART" id="SM00969">
    <property type="entry name" value="SOCS_box"/>
    <property type="match status" value="1"/>
</dbReference>
<dbReference type="GO" id="GO:0040008">
    <property type="term" value="P:regulation of growth"/>
    <property type="evidence" value="ECO:0007669"/>
    <property type="project" value="InterPro"/>
</dbReference>
<keyword evidence="2" id="KW-0734">Signal transduction inhibitor</keyword>
<protein>
    <submittedName>
        <fullName evidence="9">Suppressor of cytokine signaling</fullName>
    </submittedName>
</protein>
<dbReference type="GO" id="GO:0046854">
    <property type="term" value="P:phosphatidylinositol phosphate biosynthetic process"/>
    <property type="evidence" value="ECO:0007669"/>
    <property type="project" value="TreeGrafter"/>
</dbReference>
<dbReference type="InterPro" id="IPR000980">
    <property type="entry name" value="SH2"/>
</dbReference>
<feature type="domain" description="SOCS box" evidence="8">
    <location>
        <begin position="373"/>
        <end position="422"/>
    </location>
</feature>
<evidence type="ECO:0000256" key="2">
    <source>
        <dbReference type="ARBA" id="ARBA00022700"/>
    </source>
</evidence>
<dbReference type="InterPro" id="IPR036860">
    <property type="entry name" value="SH2_dom_sf"/>
</dbReference>
<dbReference type="GO" id="GO:0016567">
    <property type="term" value="P:protein ubiquitination"/>
    <property type="evidence" value="ECO:0007669"/>
    <property type="project" value="InterPro"/>
</dbReference>
<dbReference type="SMART" id="SM00253">
    <property type="entry name" value="SOCS"/>
    <property type="match status" value="1"/>
</dbReference>
<evidence type="ECO:0000256" key="3">
    <source>
        <dbReference type="ARBA" id="ARBA00022786"/>
    </source>
</evidence>
<organism evidence="9 10">
    <name type="scientific">Apis cerana cerana</name>
    <name type="common">Oriental honeybee</name>
    <dbReference type="NCBI Taxonomy" id="94128"/>
    <lineage>
        <taxon>Eukaryota</taxon>
        <taxon>Metazoa</taxon>
        <taxon>Ecdysozoa</taxon>
        <taxon>Arthropoda</taxon>
        <taxon>Hexapoda</taxon>
        <taxon>Insecta</taxon>
        <taxon>Pterygota</taxon>
        <taxon>Neoptera</taxon>
        <taxon>Endopterygota</taxon>
        <taxon>Hymenoptera</taxon>
        <taxon>Apocrita</taxon>
        <taxon>Aculeata</taxon>
        <taxon>Apoidea</taxon>
        <taxon>Anthophila</taxon>
        <taxon>Apidae</taxon>
        <taxon>Apis</taxon>
    </lineage>
</organism>
<dbReference type="PROSITE" id="PS50001">
    <property type="entry name" value="SH2"/>
    <property type="match status" value="1"/>
</dbReference>
<feature type="domain" description="SH2" evidence="7">
    <location>
        <begin position="271"/>
        <end position="378"/>
    </location>
</feature>
<keyword evidence="1" id="KW-0341">Growth regulation</keyword>
<dbReference type="SMART" id="SM00252">
    <property type="entry name" value="SH2"/>
    <property type="match status" value="1"/>
</dbReference>
<dbReference type="PANTHER" id="PTHR10155:SF32">
    <property type="entry name" value="LP02169P"/>
    <property type="match status" value="1"/>
</dbReference>
<evidence type="ECO:0000256" key="6">
    <source>
        <dbReference type="SAM" id="MobiDB-lite"/>
    </source>
</evidence>
<accession>A0A2A3EMD7</accession>
<dbReference type="GO" id="GO:0046935">
    <property type="term" value="F:1-phosphatidylinositol-3-kinase regulator activity"/>
    <property type="evidence" value="ECO:0007669"/>
    <property type="project" value="TreeGrafter"/>
</dbReference>
<dbReference type="AlphaFoldDB" id="A0A2A3EMD7"/>
<dbReference type="GO" id="GO:0035556">
    <property type="term" value="P:intracellular signal transduction"/>
    <property type="evidence" value="ECO:0007669"/>
    <property type="project" value="InterPro"/>
</dbReference>
<evidence type="ECO:0000313" key="10">
    <source>
        <dbReference type="Proteomes" id="UP000242457"/>
    </source>
</evidence>
<dbReference type="EMBL" id="KZ288212">
    <property type="protein sequence ID" value="PBC32867.1"/>
    <property type="molecule type" value="Genomic_DNA"/>
</dbReference>
<proteinExistence type="predicted"/>
<evidence type="ECO:0000313" key="9">
    <source>
        <dbReference type="EMBL" id="PBC32867.1"/>
    </source>
</evidence>
<dbReference type="InterPro" id="IPR037345">
    <property type="entry name" value="SOCS6_SOCS"/>
</dbReference>
<dbReference type="PANTHER" id="PTHR10155">
    <property type="entry name" value="PHOSPHATIDYLINOSITOL 3-KINASE REGULATORY SUBUNIT"/>
    <property type="match status" value="1"/>
</dbReference>
<dbReference type="CDD" id="cd10387">
    <property type="entry name" value="SH2_SOCS6"/>
    <property type="match status" value="1"/>
</dbReference>
<keyword evidence="10" id="KW-1185">Reference proteome</keyword>
<dbReference type="GO" id="GO:0005942">
    <property type="term" value="C:phosphatidylinositol 3-kinase complex"/>
    <property type="evidence" value="ECO:0007669"/>
    <property type="project" value="TreeGrafter"/>
</dbReference>
<dbReference type="InterPro" id="IPR001496">
    <property type="entry name" value="SOCS_box"/>
</dbReference>
<sequence>MISQTSEEFIMTAPTNTTKISNQDLKPQKLNARTFDFLWWRDSRRKNVLKKEGNQKKKEDLIEVKIIESKAKNTFFHKTSFDFFKNIKKHMQIKKLTHKSKQRTKEVETSSLQNDTNYDPSAIQNNKSTISIEENNVSELKCENIVKNSDILNSNETLTDMDIEISQNQHTSEDLNKIIKDYRNIEKLEDINEQITNKFQTDINHENISNIFRSCSNNKIEQLESRTIIENNAITHQVERIIESTEINKNNDNKIKASLTEELLKLSNYGWYWGPISGNEADAKLLSEPDGAFLVRDSSDDRYVLTLSFKSSGKLLHARMEHSGGLFSLCNQSESEGFSSVADLIDYSMNFSQSAVFCYSRPKYPGHPSFPVRLTKPVSRFTQVRSLQYLCRFVIRQNTRLDNIHKLPLPKTIKGYIEEAHY</sequence>
<dbReference type="SUPFAM" id="SSF158235">
    <property type="entry name" value="SOCS box-like"/>
    <property type="match status" value="1"/>
</dbReference>
<feature type="compositionally biased region" description="Polar residues" evidence="6">
    <location>
        <begin position="109"/>
        <end position="123"/>
    </location>
</feature>
<evidence type="ECO:0000259" key="8">
    <source>
        <dbReference type="PROSITE" id="PS50225"/>
    </source>
</evidence>
<dbReference type="Gene3D" id="3.30.505.10">
    <property type="entry name" value="SH2 domain"/>
    <property type="match status" value="1"/>
</dbReference>
<evidence type="ECO:0000256" key="1">
    <source>
        <dbReference type="ARBA" id="ARBA00022604"/>
    </source>
</evidence>
<dbReference type="CDD" id="cd03740">
    <property type="entry name" value="SOCS_SOCS6"/>
    <property type="match status" value="1"/>
</dbReference>